<protein>
    <submittedName>
        <fullName evidence="1">Uncharacterized protein</fullName>
    </submittedName>
</protein>
<name>X0SD41_9ZZZZ</name>
<gene>
    <name evidence="1" type="ORF">S01H1_10612</name>
</gene>
<sequence>MSETTKIPFKHLAKIYLKGEQICSLAKTWTKDCIVKVQSEICEAREEAIKKQDEEKSV</sequence>
<organism evidence="1">
    <name type="scientific">marine sediment metagenome</name>
    <dbReference type="NCBI Taxonomy" id="412755"/>
    <lineage>
        <taxon>unclassified sequences</taxon>
        <taxon>metagenomes</taxon>
        <taxon>ecological metagenomes</taxon>
    </lineage>
</organism>
<proteinExistence type="predicted"/>
<reference evidence="1" key="1">
    <citation type="journal article" date="2014" name="Front. Microbiol.">
        <title>High frequency of phylogenetically diverse reductive dehalogenase-homologous genes in deep subseafloor sedimentary metagenomes.</title>
        <authorList>
            <person name="Kawai M."/>
            <person name="Futagami T."/>
            <person name="Toyoda A."/>
            <person name="Takaki Y."/>
            <person name="Nishi S."/>
            <person name="Hori S."/>
            <person name="Arai W."/>
            <person name="Tsubouchi T."/>
            <person name="Morono Y."/>
            <person name="Uchiyama I."/>
            <person name="Ito T."/>
            <person name="Fujiyama A."/>
            <person name="Inagaki F."/>
            <person name="Takami H."/>
        </authorList>
    </citation>
    <scope>NUCLEOTIDE SEQUENCE</scope>
    <source>
        <strain evidence="1">Expedition CK06-06</strain>
    </source>
</reference>
<evidence type="ECO:0000313" key="1">
    <source>
        <dbReference type="EMBL" id="GAF73046.1"/>
    </source>
</evidence>
<dbReference type="EMBL" id="BARS01005416">
    <property type="protein sequence ID" value="GAF73046.1"/>
    <property type="molecule type" value="Genomic_DNA"/>
</dbReference>
<accession>X0SD41</accession>
<dbReference type="AlphaFoldDB" id="X0SD41"/>
<comment type="caution">
    <text evidence="1">The sequence shown here is derived from an EMBL/GenBank/DDBJ whole genome shotgun (WGS) entry which is preliminary data.</text>
</comment>